<feature type="transmembrane region" description="Helical" evidence="1">
    <location>
        <begin position="12"/>
        <end position="30"/>
    </location>
</feature>
<organism evidence="2 3">
    <name type="scientific">Mucilaginibacter mali</name>
    <dbReference type="NCBI Taxonomy" id="2740462"/>
    <lineage>
        <taxon>Bacteria</taxon>
        <taxon>Pseudomonadati</taxon>
        <taxon>Bacteroidota</taxon>
        <taxon>Sphingobacteriia</taxon>
        <taxon>Sphingobacteriales</taxon>
        <taxon>Sphingobacteriaceae</taxon>
        <taxon>Mucilaginibacter</taxon>
    </lineage>
</organism>
<gene>
    <name evidence="2" type="ORF">HQ865_20635</name>
</gene>
<accession>A0A7D4PW09</accession>
<protein>
    <submittedName>
        <fullName evidence="2">DUF3810 domain-containing protein</fullName>
    </submittedName>
</protein>
<dbReference type="RefSeq" id="WP_173416720.1">
    <property type="nucleotide sequence ID" value="NZ_CP054139.1"/>
</dbReference>
<keyword evidence="1" id="KW-0472">Membrane</keyword>
<dbReference type="Pfam" id="PF12725">
    <property type="entry name" value="DUF3810"/>
    <property type="match status" value="1"/>
</dbReference>
<keyword evidence="1" id="KW-1133">Transmembrane helix</keyword>
<proteinExistence type="predicted"/>
<dbReference type="EMBL" id="CP054139">
    <property type="protein sequence ID" value="QKJ32068.1"/>
    <property type="molecule type" value="Genomic_DNA"/>
</dbReference>
<sequence length="364" mass="42353">MQFHTGKYKPSKQVIILLGLLVLIMLLVWFRQSPDRVERYYYRGFYRFISYVLHYPLNTIPFSIGDVVYALVILALLFGLFRLVRFLFIRQPKKAGRLVLRFFICLEVAWLWFYCFWGLNYYRPPAAHLLGYNDTTYSIKDVATVTNLIIDSANSLRPCIDTVTADPVIKNTYTYSISAVASLKNLSGKFITIRPRAKASMYSSILNYLGTSGYFNPFTGEAQINSQMPFFDKPFVSCHEMGHQTGWAREDEANFAGYLAGTNSTSTLLRYSAYYAGIEEFMRYLRRRDTTAYRALRKKISPLVFSDFKADSAYWTKYQGGAEMVSGMMFDKFLKANNQPHGLRTYNRMIILTMGYYRKRYKVW</sequence>
<dbReference type="AlphaFoldDB" id="A0A7D4PW09"/>
<evidence type="ECO:0000313" key="2">
    <source>
        <dbReference type="EMBL" id="QKJ32068.1"/>
    </source>
</evidence>
<evidence type="ECO:0000313" key="3">
    <source>
        <dbReference type="Proteomes" id="UP000505355"/>
    </source>
</evidence>
<name>A0A7D4PW09_9SPHI</name>
<feature type="transmembrane region" description="Helical" evidence="1">
    <location>
        <begin position="100"/>
        <end position="119"/>
    </location>
</feature>
<dbReference type="InterPro" id="IPR024294">
    <property type="entry name" value="DUF3810"/>
</dbReference>
<feature type="transmembrane region" description="Helical" evidence="1">
    <location>
        <begin position="67"/>
        <end position="88"/>
    </location>
</feature>
<dbReference type="KEGG" id="mmab:HQ865_20635"/>
<keyword evidence="1" id="KW-0812">Transmembrane</keyword>
<reference evidence="2 3" key="1">
    <citation type="submission" date="2020-05" db="EMBL/GenBank/DDBJ databases">
        <title>Mucilaginibacter mali sp. nov.</title>
        <authorList>
            <person name="Kim H.S."/>
            <person name="Lee K.C."/>
            <person name="Suh M.K."/>
            <person name="Kim J.-S."/>
            <person name="Han K.-I."/>
            <person name="Eom M.K."/>
            <person name="Shin Y.K."/>
            <person name="Lee J.-S."/>
        </authorList>
    </citation>
    <scope>NUCLEOTIDE SEQUENCE [LARGE SCALE GENOMIC DNA]</scope>
    <source>
        <strain evidence="2 3">G2-14</strain>
    </source>
</reference>
<evidence type="ECO:0000256" key="1">
    <source>
        <dbReference type="SAM" id="Phobius"/>
    </source>
</evidence>
<keyword evidence="3" id="KW-1185">Reference proteome</keyword>
<dbReference type="Proteomes" id="UP000505355">
    <property type="component" value="Chromosome"/>
</dbReference>